<dbReference type="SUPFAM" id="SSF54637">
    <property type="entry name" value="Thioesterase/thiol ester dehydrase-isomerase"/>
    <property type="match status" value="1"/>
</dbReference>
<dbReference type="CDD" id="cd01288">
    <property type="entry name" value="FabZ"/>
    <property type="match status" value="1"/>
</dbReference>
<dbReference type="GO" id="GO:0006633">
    <property type="term" value="P:fatty acid biosynthetic process"/>
    <property type="evidence" value="ECO:0007669"/>
    <property type="project" value="UniProtKB-UniRule"/>
</dbReference>
<dbReference type="Gene3D" id="3.10.129.10">
    <property type="entry name" value="Hotdog Thioesterase"/>
    <property type="match status" value="1"/>
</dbReference>
<dbReference type="GO" id="GO:0009245">
    <property type="term" value="P:lipid A biosynthetic process"/>
    <property type="evidence" value="ECO:0007669"/>
    <property type="project" value="UniProtKB-UniRule"/>
</dbReference>
<dbReference type="InterPro" id="IPR004463">
    <property type="entry name" value="UDP-acyl_GlcNac_deAcase"/>
</dbReference>
<dbReference type="InterPro" id="IPR029069">
    <property type="entry name" value="HotDog_dom_sf"/>
</dbReference>
<evidence type="ECO:0000256" key="8">
    <source>
        <dbReference type="ARBA" id="ARBA00022723"/>
    </source>
</evidence>
<evidence type="ECO:0000256" key="15">
    <source>
        <dbReference type="ARBA" id="ARBA00025049"/>
    </source>
</evidence>
<keyword evidence="8 18" id="KW-0479">Metal-binding</keyword>
<keyword evidence="6 18" id="KW-0444">Lipid biosynthesis</keyword>
<evidence type="ECO:0000313" key="20">
    <source>
        <dbReference type="EMBL" id="OUN01870.1"/>
    </source>
</evidence>
<feature type="binding site" evidence="18">
    <location>
        <position position="79"/>
    </location>
    <ligand>
        <name>Zn(2+)</name>
        <dbReference type="ChEBI" id="CHEBI:29105"/>
    </ligand>
</feature>
<dbReference type="eggNOG" id="COG0764">
    <property type="taxonomic scope" value="Bacteria"/>
</dbReference>
<dbReference type="Gene3D" id="3.30.1700.10">
    <property type="entry name" value="lpxc deacetylase, domain 2"/>
    <property type="match status" value="1"/>
</dbReference>
<keyword evidence="7 18" id="KW-0441">Lipid A biosynthesis</keyword>
<dbReference type="UniPathway" id="UPA00359">
    <property type="reaction ID" value="UER00478"/>
</dbReference>
<dbReference type="Pfam" id="PF03331">
    <property type="entry name" value="LpxC"/>
    <property type="match status" value="2"/>
</dbReference>
<comment type="function">
    <text evidence="2 18">Catalyzes the hydrolysis of UDP-3-O-myristoyl-N-acetylglucosamine to form UDP-3-O-myristoylglucosamine and acetate, the committed step in lipid A biosynthesis.</text>
</comment>
<gene>
    <name evidence="19" type="primary">fabZ</name>
    <name evidence="18" type="synonym">lpxC</name>
    <name evidence="20" type="ORF">B5G41_14135</name>
</gene>
<dbReference type="PANTHER" id="PTHR33694:SF1">
    <property type="entry name" value="UDP-3-O-ACYL-N-ACETYLGLUCOSAMINE DEACETYLASE 1, MITOCHONDRIAL-RELATED"/>
    <property type="match status" value="1"/>
</dbReference>
<dbReference type="FunFam" id="3.10.129.10:FF:000001">
    <property type="entry name" value="3-hydroxyacyl-[acyl-carrier-protein] dehydratase FabZ"/>
    <property type="match status" value="1"/>
</dbReference>
<dbReference type="PANTHER" id="PTHR33694">
    <property type="entry name" value="UDP-3-O-ACYL-N-ACETYLGLUCOSAMINE DEACETYLASE 1, MITOCHONDRIAL-RELATED"/>
    <property type="match status" value="1"/>
</dbReference>
<keyword evidence="13" id="KW-0511">Multifunctional enzyme</keyword>
<feature type="binding site" evidence="18">
    <location>
        <position position="260"/>
    </location>
    <ligand>
        <name>Zn(2+)</name>
        <dbReference type="ChEBI" id="CHEBI:29105"/>
    </ligand>
</feature>
<dbReference type="HAMAP" id="MF_00388">
    <property type="entry name" value="LpxC"/>
    <property type="match status" value="1"/>
</dbReference>
<dbReference type="NCBIfam" id="NF000582">
    <property type="entry name" value="PRK00006.1"/>
    <property type="match status" value="1"/>
</dbReference>
<dbReference type="EC" id="3.5.1.108" evidence="18"/>
<comment type="cofactor">
    <cofactor evidence="1 18">
        <name>Zn(2+)</name>
        <dbReference type="ChEBI" id="CHEBI:29105"/>
    </cofactor>
</comment>
<evidence type="ECO:0000256" key="6">
    <source>
        <dbReference type="ARBA" id="ARBA00022516"/>
    </source>
</evidence>
<keyword evidence="10 18" id="KW-0862">Zinc</keyword>
<evidence type="ECO:0000256" key="1">
    <source>
        <dbReference type="ARBA" id="ARBA00001947"/>
    </source>
</evidence>
<keyword evidence="12 19" id="KW-0456">Lyase</keyword>
<evidence type="ECO:0000256" key="7">
    <source>
        <dbReference type="ARBA" id="ARBA00022556"/>
    </source>
</evidence>
<feature type="binding site" evidence="18">
    <location>
        <position position="264"/>
    </location>
    <ligand>
        <name>Zn(2+)</name>
        <dbReference type="ChEBI" id="CHEBI:29105"/>
    </ligand>
</feature>
<dbReference type="EMBL" id="NFHB01000012">
    <property type="protein sequence ID" value="OUN01870.1"/>
    <property type="molecule type" value="Genomic_DNA"/>
</dbReference>
<keyword evidence="5 19" id="KW-0963">Cytoplasm</keyword>
<accession>A0A1Y3QZ89</accession>
<evidence type="ECO:0000256" key="4">
    <source>
        <dbReference type="ARBA" id="ARBA00005002"/>
    </source>
</evidence>
<evidence type="ECO:0000256" key="17">
    <source>
        <dbReference type="ARBA" id="ARBA00061355"/>
    </source>
</evidence>
<evidence type="ECO:0000256" key="11">
    <source>
        <dbReference type="ARBA" id="ARBA00023098"/>
    </source>
</evidence>
<comment type="similarity">
    <text evidence="19">Belongs to the thioester dehydratase family. FabZ subfamily.</text>
</comment>
<dbReference type="eggNOG" id="COG0774">
    <property type="taxonomic scope" value="Bacteria"/>
</dbReference>
<dbReference type="GO" id="GO:0016020">
    <property type="term" value="C:membrane"/>
    <property type="evidence" value="ECO:0007669"/>
    <property type="project" value="GOC"/>
</dbReference>
<proteinExistence type="inferred from homology"/>
<evidence type="ECO:0000313" key="21">
    <source>
        <dbReference type="Proteomes" id="UP000195772"/>
    </source>
</evidence>
<comment type="pathway">
    <text evidence="4 18">Glycolipid biosynthesis; lipid IV(A) biosynthesis; lipid IV(A) from (3R)-3-hydroxytetradecanoyl-[acyl-carrier-protein] and UDP-N-acetyl-alpha-D-glucosamine: step 2/6.</text>
</comment>
<dbReference type="InterPro" id="IPR010084">
    <property type="entry name" value="FabZ"/>
</dbReference>
<organism evidence="20 21">
    <name type="scientific">Alistipes onderdonkii</name>
    <dbReference type="NCBI Taxonomy" id="328813"/>
    <lineage>
        <taxon>Bacteria</taxon>
        <taxon>Pseudomonadati</taxon>
        <taxon>Bacteroidota</taxon>
        <taxon>Bacteroidia</taxon>
        <taxon>Bacteroidales</taxon>
        <taxon>Rikenellaceae</taxon>
        <taxon>Alistipes</taxon>
    </lineage>
</organism>
<protein>
    <recommendedName>
        <fullName evidence="18 19">Multifunctional fusion protein</fullName>
    </recommendedName>
    <domain>
        <recommendedName>
            <fullName evidence="19">3-hydroxyacyl-[acyl-carrier-protein] dehydratase FabZ</fullName>
            <ecNumber evidence="19">4.2.1.59</ecNumber>
        </recommendedName>
        <alternativeName>
            <fullName evidence="19">(3R)-hydroxymyristoyl-[acyl-carrier-protein] dehydratase</fullName>
        </alternativeName>
        <alternativeName>
            <fullName evidence="19">Beta-hydroxyacyl-ACP dehydratase</fullName>
            <shortName evidence="19">(3R)-hydroxymyristoyl-ACP dehydrase</shortName>
        </alternativeName>
    </domain>
    <domain>
        <recommendedName>
            <fullName evidence="18">UDP-3-O-acyl-N-acetylglucosamine deacetylase</fullName>
            <shortName evidence="18">UDP-3-O-acyl-GlcNAc deacetylase</shortName>
            <ecNumber evidence="18">3.5.1.108</ecNumber>
        </recommendedName>
        <alternativeName>
            <fullName evidence="18">UDP-3-O-[R-3-hydroxymyristoyl]-N-acetylglucosamine deacetylase</fullName>
        </alternativeName>
    </domain>
</protein>
<dbReference type="InterPro" id="IPR020568">
    <property type="entry name" value="Ribosomal_Su5_D2-typ_SF"/>
</dbReference>
<comment type="similarity">
    <text evidence="16">In the N-terminal section; belongs to the LpxC family.</text>
</comment>
<sequence length="465" mass="51868">MSTKQQTLKAPISFSGKGLHTGVKVTMTVNPAEVDTGIVFRRTDIEGQPIIPALCDYVVDTSRGTTIESGGHRVSTIEHIMSALWTLGVDNAVIDIDAPETPIMDGSACAYAKAITEAGVVDQDAERKFYHVTEKMVYTIPEKGVAIILYPDDEFSVSVHVDYNSKVIGNQYATFNPGDNYAEKISPCRTFVFLHELEPLIKMNLIKGGDLDNAIVVVENPVPADQLEHLKKIFDKPDIEIKAGYLNNLELRCNNELARHKLLDLLGDFALLGVRIKGRVWATRPGHFANTEFMKQLKHTIRKAGEKPRFQYDCRKPPLHDINDIRHMLPHRPPFLLVDRIFHRDATDVAGIKNVTMNEPFFVGHFPEEPVMPGVLIVEAMAQCSGILVLGDVPDPENYSTYFMKIDGVKFKRKVVPGDTLQFEIHLMEPIRRGVAVVEAKAFVGETLACEAVLMAQVVKNKNNK</sequence>
<comment type="catalytic activity">
    <reaction evidence="14 18">
        <text>a UDP-3-O-[(3R)-3-hydroxyacyl]-N-acetyl-alpha-D-glucosamine + H2O = a UDP-3-O-[(3R)-3-hydroxyacyl]-alpha-D-glucosamine + acetate</text>
        <dbReference type="Rhea" id="RHEA:67816"/>
        <dbReference type="ChEBI" id="CHEBI:15377"/>
        <dbReference type="ChEBI" id="CHEBI:30089"/>
        <dbReference type="ChEBI" id="CHEBI:137740"/>
        <dbReference type="ChEBI" id="CHEBI:173225"/>
        <dbReference type="EC" id="3.5.1.108"/>
    </reaction>
</comment>
<dbReference type="GO" id="GO:0019171">
    <property type="term" value="F:(3R)-hydroxyacyl-[acyl-carrier-protein] dehydratase activity"/>
    <property type="evidence" value="ECO:0007669"/>
    <property type="project" value="UniProtKB-EC"/>
</dbReference>
<name>A0A1Y3QZ89_9BACT</name>
<feature type="active site" evidence="19">
    <location>
        <position position="365"/>
    </location>
</feature>
<dbReference type="NCBIfam" id="TIGR00325">
    <property type="entry name" value="lpxC"/>
    <property type="match status" value="1"/>
</dbReference>
<dbReference type="OrthoDB" id="9772788at2"/>
<feature type="active site" description="Proton donor" evidence="18">
    <location>
        <position position="287"/>
    </location>
</feature>
<evidence type="ECO:0000256" key="13">
    <source>
        <dbReference type="ARBA" id="ARBA00023268"/>
    </source>
</evidence>
<keyword evidence="11 18" id="KW-0443">Lipid metabolism</keyword>
<keyword evidence="9 18" id="KW-0378">Hydrolase</keyword>
<evidence type="ECO:0000256" key="5">
    <source>
        <dbReference type="ARBA" id="ARBA00022490"/>
    </source>
</evidence>
<dbReference type="Proteomes" id="UP000195772">
    <property type="component" value="Unassembled WGS sequence"/>
</dbReference>
<evidence type="ECO:0000256" key="2">
    <source>
        <dbReference type="ARBA" id="ARBA00002923"/>
    </source>
</evidence>
<evidence type="ECO:0000256" key="3">
    <source>
        <dbReference type="ARBA" id="ARBA00004496"/>
    </source>
</evidence>
<comment type="caution">
    <text evidence="20">The sequence shown here is derived from an EMBL/GenBank/DDBJ whole genome shotgun (WGS) entry which is preliminary data.</text>
</comment>
<comment type="function">
    <text evidence="15 19">Involved in unsaturated fatty acids biosynthesis. Catalyzes the dehydration of short chain beta-hydroxyacyl-ACPs and long chain saturated and unsaturated beta-hydroxyacyl-ACPs.</text>
</comment>
<dbReference type="NCBIfam" id="NF009667">
    <property type="entry name" value="PRK13188.1"/>
    <property type="match status" value="1"/>
</dbReference>
<dbReference type="InterPro" id="IPR013114">
    <property type="entry name" value="FabA_FabZ"/>
</dbReference>
<evidence type="ECO:0000256" key="9">
    <source>
        <dbReference type="ARBA" id="ARBA00022801"/>
    </source>
</evidence>
<evidence type="ECO:0000256" key="19">
    <source>
        <dbReference type="HAMAP-Rule" id="MF_00406"/>
    </source>
</evidence>
<evidence type="ECO:0000256" key="16">
    <source>
        <dbReference type="ARBA" id="ARBA00061221"/>
    </source>
</evidence>
<dbReference type="GO" id="GO:0103117">
    <property type="term" value="F:UDP-3-O-acyl-N-acetylglucosamine deacetylase activity"/>
    <property type="evidence" value="ECO:0007669"/>
    <property type="project" value="UniProtKB-UniRule"/>
</dbReference>
<dbReference type="GO" id="GO:0005737">
    <property type="term" value="C:cytoplasm"/>
    <property type="evidence" value="ECO:0007669"/>
    <property type="project" value="UniProtKB-SubCell"/>
</dbReference>
<dbReference type="HAMAP" id="MF_00406">
    <property type="entry name" value="FabZ"/>
    <property type="match status" value="1"/>
</dbReference>
<dbReference type="SUPFAM" id="SSF54211">
    <property type="entry name" value="Ribosomal protein S5 domain 2-like"/>
    <property type="match status" value="2"/>
</dbReference>
<dbReference type="InterPro" id="IPR015870">
    <property type="entry name" value="UDP-acyl_N-AcGlcN_deAcase_N"/>
</dbReference>
<evidence type="ECO:0000256" key="10">
    <source>
        <dbReference type="ARBA" id="ARBA00022833"/>
    </source>
</evidence>
<evidence type="ECO:0000256" key="18">
    <source>
        <dbReference type="HAMAP-Rule" id="MF_00388"/>
    </source>
</evidence>
<dbReference type="EC" id="4.2.1.59" evidence="19"/>
<dbReference type="AlphaFoldDB" id="A0A1Y3QZ89"/>
<comment type="subcellular location">
    <subcellularLocation>
        <location evidence="3 19">Cytoplasm</location>
    </subcellularLocation>
</comment>
<comment type="similarity">
    <text evidence="18">Belongs to the LpxC family.</text>
</comment>
<comment type="similarity">
    <text evidence="17">In the C-terminal section; belongs to the thioester dehydratase family.</text>
</comment>
<dbReference type="NCBIfam" id="TIGR01750">
    <property type="entry name" value="fabZ"/>
    <property type="match status" value="1"/>
</dbReference>
<reference evidence="21" key="1">
    <citation type="submission" date="2017-04" db="EMBL/GenBank/DDBJ databases">
        <title>Function of individual gut microbiota members based on whole genome sequencing of pure cultures obtained from chicken caecum.</title>
        <authorList>
            <person name="Medvecky M."/>
            <person name="Cejkova D."/>
            <person name="Polansky O."/>
            <person name="Karasova D."/>
            <person name="Kubasova T."/>
            <person name="Cizek A."/>
            <person name="Rychlik I."/>
        </authorList>
    </citation>
    <scope>NUCLEOTIDE SEQUENCE [LARGE SCALE GENOMIC DNA]</scope>
    <source>
        <strain evidence="21">An90</strain>
    </source>
</reference>
<dbReference type="Gene3D" id="3.30.230.20">
    <property type="entry name" value="lpxc deacetylase, domain 1"/>
    <property type="match status" value="1"/>
</dbReference>
<dbReference type="InterPro" id="IPR011334">
    <property type="entry name" value="UDP-acyl_GlcNac_deAcase_C"/>
</dbReference>
<dbReference type="GO" id="GO:0046872">
    <property type="term" value="F:metal ion binding"/>
    <property type="evidence" value="ECO:0007669"/>
    <property type="project" value="UniProtKB-KW"/>
</dbReference>
<dbReference type="RefSeq" id="WP_032134263.1">
    <property type="nucleotide sequence ID" value="NZ_AP031440.1"/>
</dbReference>
<evidence type="ECO:0000256" key="14">
    <source>
        <dbReference type="ARBA" id="ARBA00024535"/>
    </source>
</evidence>
<evidence type="ECO:0000256" key="12">
    <source>
        <dbReference type="ARBA" id="ARBA00023239"/>
    </source>
</evidence>
<comment type="catalytic activity">
    <reaction evidence="19">
        <text>a (3R)-hydroxyacyl-[ACP] = a (2E)-enoyl-[ACP] + H2O</text>
        <dbReference type="Rhea" id="RHEA:13097"/>
        <dbReference type="Rhea" id="RHEA-COMP:9925"/>
        <dbReference type="Rhea" id="RHEA-COMP:9945"/>
        <dbReference type="ChEBI" id="CHEBI:15377"/>
        <dbReference type="ChEBI" id="CHEBI:78784"/>
        <dbReference type="ChEBI" id="CHEBI:78827"/>
        <dbReference type="EC" id="4.2.1.59"/>
    </reaction>
</comment>
<dbReference type="Pfam" id="PF07977">
    <property type="entry name" value="FabA"/>
    <property type="match status" value="1"/>
</dbReference>